<feature type="binding site" evidence="7">
    <location>
        <position position="165"/>
    </location>
    <ligand>
        <name>S-adenosyl-L-methionine</name>
        <dbReference type="ChEBI" id="CHEBI:59789"/>
    </ligand>
</feature>
<dbReference type="EMBL" id="NPDY01000005">
    <property type="protein sequence ID" value="PJZ70048.1"/>
    <property type="molecule type" value="Genomic_DNA"/>
</dbReference>
<comment type="function">
    <text evidence="7">Catalyzes the 2'-O methylation of guanosine at position 18 in tRNA.</text>
</comment>
<evidence type="ECO:0000256" key="3">
    <source>
        <dbReference type="ARBA" id="ARBA00022679"/>
    </source>
</evidence>
<dbReference type="SUPFAM" id="SSF75217">
    <property type="entry name" value="alpha/beta knot"/>
    <property type="match status" value="1"/>
</dbReference>
<keyword evidence="3 7" id="KW-0808">Transferase</keyword>
<evidence type="ECO:0000313" key="11">
    <source>
        <dbReference type="Proteomes" id="UP000231962"/>
    </source>
</evidence>
<protein>
    <recommendedName>
        <fullName evidence="7">tRNA (guanosine(18)-2'-O)-methyltransferase</fullName>
        <ecNumber evidence="7">2.1.1.34</ecNumber>
    </recommendedName>
    <alternativeName>
        <fullName evidence="7">tRNA [Gm18] methyltransferase</fullName>
    </alternativeName>
</protein>
<dbReference type="Proteomes" id="UP000231990">
    <property type="component" value="Unassembled WGS sequence"/>
</dbReference>
<name>A0A2M9ZMC8_9LEPT</name>
<evidence type="ECO:0000256" key="1">
    <source>
        <dbReference type="ARBA" id="ARBA00022555"/>
    </source>
</evidence>
<keyword evidence="4 7" id="KW-0949">S-adenosyl-L-methionine</keyword>
<dbReference type="InterPro" id="IPR001537">
    <property type="entry name" value="SpoU_MeTrfase"/>
</dbReference>
<dbReference type="Pfam" id="PF00588">
    <property type="entry name" value="SpoU_methylase"/>
    <property type="match status" value="1"/>
</dbReference>
<dbReference type="RefSeq" id="WP_100713385.1">
    <property type="nucleotide sequence ID" value="NZ_NPDY01000005.1"/>
</dbReference>
<evidence type="ECO:0000256" key="4">
    <source>
        <dbReference type="ARBA" id="ARBA00022691"/>
    </source>
</evidence>
<comment type="catalytic activity">
    <reaction evidence="7">
        <text>guanosine(18) in tRNA + S-adenosyl-L-methionine = 2'-O-methylguanosine(18) in tRNA + S-adenosyl-L-homocysteine + H(+)</text>
        <dbReference type="Rhea" id="RHEA:20077"/>
        <dbReference type="Rhea" id="RHEA-COMP:10190"/>
        <dbReference type="Rhea" id="RHEA-COMP:10192"/>
        <dbReference type="ChEBI" id="CHEBI:15378"/>
        <dbReference type="ChEBI" id="CHEBI:57856"/>
        <dbReference type="ChEBI" id="CHEBI:59789"/>
        <dbReference type="ChEBI" id="CHEBI:74269"/>
        <dbReference type="ChEBI" id="CHEBI:74445"/>
        <dbReference type="EC" id="2.1.1.34"/>
    </reaction>
</comment>
<comment type="caution">
    <text evidence="7">Lacks conserved residue(s) required for the propagation of feature annotation.</text>
</comment>
<dbReference type="EC" id="2.1.1.34" evidence="7"/>
<evidence type="ECO:0000313" key="10">
    <source>
        <dbReference type="EMBL" id="PJZ73236.1"/>
    </source>
</evidence>
<evidence type="ECO:0000256" key="7">
    <source>
        <dbReference type="HAMAP-Rule" id="MF_02060"/>
    </source>
</evidence>
<feature type="binding site" evidence="7">
    <location>
        <position position="120"/>
    </location>
    <ligand>
        <name>S-adenosyl-L-methionine</name>
        <dbReference type="ChEBI" id="CHEBI:59789"/>
    </ligand>
</feature>
<sequence length="238" mass="27582">MSKQDFDDLRSVNEYFQTLLNQERLEKMEYVLSHRSKYLTIVLEDIFQPFNASATLRTAECWGLCDIHVVEHRNKYRPVSGITMGAEKWLNLHRYSEPEQENTKTCIDGLRKQGYRIVATSPTQSEKTWDLESLPLDQPIAVLFGAEEKGLSEVALAESDLRLKLPMFGFTESYNITVSVAIVLSNLVARIRKEVSHPFLSEVEKELLKNEWFRKTIPRGELIHSEFLKRKKGKEFSP</sequence>
<dbReference type="Gene3D" id="3.40.1280.10">
    <property type="match status" value="1"/>
</dbReference>
<evidence type="ECO:0000256" key="2">
    <source>
        <dbReference type="ARBA" id="ARBA00022603"/>
    </source>
</evidence>
<evidence type="ECO:0000313" key="9">
    <source>
        <dbReference type="EMBL" id="PJZ70048.1"/>
    </source>
</evidence>
<dbReference type="Proteomes" id="UP000231962">
    <property type="component" value="Unassembled WGS sequence"/>
</dbReference>
<dbReference type="OrthoDB" id="9794400at2"/>
<proteinExistence type="inferred from homology"/>
<dbReference type="InterPro" id="IPR033671">
    <property type="entry name" value="TrmH"/>
</dbReference>
<dbReference type="EMBL" id="NPDZ01000005">
    <property type="protein sequence ID" value="PJZ73236.1"/>
    <property type="molecule type" value="Genomic_DNA"/>
</dbReference>
<dbReference type="CDD" id="cd18092">
    <property type="entry name" value="SpoU-like_TrmH"/>
    <property type="match status" value="1"/>
</dbReference>
<keyword evidence="5 7" id="KW-0819">tRNA processing</keyword>
<gene>
    <name evidence="7" type="primary">trmH</name>
    <name evidence="9" type="ORF">CH360_07370</name>
    <name evidence="10" type="ORF">CH373_09625</name>
</gene>
<organism evidence="10 12">
    <name type="scientific">Leptospira perolatii</name>
    <dbReference type="NCBI Taxonomy" id="2023191"/>
    <lineage>
        <taxon>Bacteria</taxon>
        <taxon>Pseudomonadati</taxon>
        <taxon>Spirochaetota</taxon>
        <taxon>Spirochaetia</taxon>
        <taxon>Leptospirales</taxon>
        <taxon>Leptospiraceae</taxon>
        <taxon>Leptospira</taxon>
    </lineage>
</organism>
<dbReference type="PANTHER" id="PTHR43453:SF1">
    <property type="entry name" value="TRNA_RRNA METHYLTRANSFERASE SPOU TYPE DOMAIN-CONTAINING PROTEIN"/>
    <property type="match status" value="1"/>
</dbReference>
<keyword evidence="6 7" id="KW-0694">RNA-binding</keyword>
<dbReference type="PANTHER" id="PTHR43453">
    <property type="entry name" value="RRNA METHYLASE-LIKE"/>
    <property type="match status" value="1"/>
</dbReference>
<keyword evidence="2 7" id="KW-0489">Methyltransferase</keyword>
<dbReference type="AlphaFoldDB" id="A0A2M9ZMC8"/>
<evidence type="ECO:0000256" key="6">
    <source>
        <dbReference type="ARBA" id="ARBA00022884"/>
    </source>
</evidence>
<evidence type="ECO:0000313" key="12">
    <source>
        <dbReference type="Proteomes" id="UP000231990"/>
    </source>
</evidence>
<accession>A0A2M9ZMC8</accession>
<dbReference type="InterPro" id="IPR029028">
    <property type="entry name" value="Alpha/beta_knot_MTases"/>
</dbReference>
<dbReference type="InterPro" id="IPR029026">
    <property type="entry name" value="tRNA_m1G_MTases_N"/>
</dbReference>
<evidence type="ECO:0000259" key="8">
    <source>
        <dbReference type="Pfam" id="PF00588"/>
    </source>
</evidence>
<feature type="domain" description="tRNA/rRNA methyltransferase SpoU type" evidence="8">
    <location>
        <begin position="39"/>
        <end position="184"/>
    </location>
</feature>
<dbReference type="HAMAP" id="MF_02060">
    <property type="entry name" value="tRNA_methyltr_TrmH"/>
    <property type="match status" value="1"/>
</dbReference>
<evidence type="ECO:0000256" key="5">
    <source>
        <dbReference type="ARBA" id="ARBA00022694"/>
    </source>
</evidence>
<dbReference type="GO" id="GO:0141100">
    <property type="term" value="F:tRNA (guanine(18)-2'-O)-methyltransferase activity"/>
    <property type="evidence" value="ECO:0007669"/>
    <property type="project" value="UniProtKB-UniRule"/>
</dbReference>
<keyword evidence="11" id="KW-1185">Reference proteome</keyword>
<comment type="similarity">
    <text evidence="7">Belongs to the class IV-like SAM-binding methyltransferase superfamily. RNA methyltransferase TrmH family.</text>
</comment>
<comment type="caution">
    <text evidence="10">The sequence shown here is derived from an EMBL/GenBank/DDBJ whole genome shotgun (WGS) entry which is preliminary data.</text>
</comment>
<dbReference type="GO" id="GO:0000049">
    <property type="term" value="F:tRNA binding"/>
    <property type="evidence" value="ECO:0007669"/>
    <property type="project" value="UniProtKB-UniRule"/>
</dbReference>
<keyword evidence="1 7" id="KW-0820">tRNA-binding</keyword>
<dbReference type="GO" id="GO:0002938">
    <property type="term" value="P:tRNA guanine ribose methylation"/>
    <property type="evidence" value="ECO:0007669"/>
    <property type="project" value="UniProtKB-UniRule"/>
</dbReference>
<reference evidence="11 12" key="1">
    <citation type="submission" date="2017-07" db="EMBL/GenBank/DDBJ databases">
        <title>Leptospira spp. isolated from tropical soils.</title>
        <authorList>
            <person name="Thibeaux R."/>
            <person name="Iraola G."/>
            <person name="Ferres I."/>
            <person name="Bierque E."/>
            <person name="Girault D."/>
            <person name="Soupe-Gilbert M.-E."/>
            <person name="Picardeau M."/>
            <person name="Goarant C."/>
        </authorList>
    </citation>
    <scope>NUCLEOTIDE SEQUENCE [LARGE SCALE GENOMIC DNA]</scope>
    <source>
        <strain evidence="10 12">FH1-B-B1</strain>
        <strain evidence="9 11">FH1-B-C1</strain>
    </source>
</reference>